<accession>A0ABT9XV88</accession>
<dbReference type="Proteomes" id="UP001224122">
    <property type="component" value="Unassembled WGS sequence"/>
</dbReference>
<dbReference type="CDD" id="cd00882">
    <property type="entry name" value="Ras_like_GTPase"/>
    <property type="match status" value="1"/>
</dbReference>
<comment type="similarity">
    <text evidence="1">Belongs to the EutP/PduV family.</text>
</comment>
<dbReference type="SUPFAM" id="SSF52540">
    <property type="entry name" value="P-loop containing nucleoside triphosphate hydrolases"/>
    <property type="match status" value="1"/>
</dbReference>
<dbReference type="Pfam" id="PF10662">
    <property type="entry name" value="PduV-EutP"/>
    <property type="match status" value="1"/>
</dbReference>
<dbReference type="EMBL" id="JAUSTW010000004">
    <property type="protein sequence ID" value="MDQ0199492.1"/>
    <property type="molecule type" value="Genomic_DNA"/>
</dbReference>
<evidence type="ECO:0000313" key="2">
    <source>
        <dbReference type="EMBL" id="MDQ0199492.1"/>
    </source>
</evidence>
<dbReference type="RefSeq" id="WP_307408450.1">
    <property type="nucleotide sequence ID" value="NZ_JAUSTW010000004.1"/>
</dbReference>
<dbReference type="InterPro" id="IPR027417">
    <property type="entry name" value="P-loop_NTPase"/>
</dbReference>
<reference evidence="2 3" key="1">
    <citation type="submission" date="2023-07" db="EMBL/GenBank/DDBJ databases">
        <title>Genomic Encyclopedia of Type Strains, Phase IV (KMG-IV): sequencing the most valuable type-strain genomes for metagenomic binning, comparative biology and taxonomic classification.</title>
        <authorList>
            <person name="Goeker M."/>
        </authorList>
    </citation>
    <scope>NUCLEOTIDE SEQUENCE [LARGE SCALE GENOMIC DNA]</scope>
    <source>
        <strain evidence="2 3">DSM 27594</strain>
    </source>
</reference>
<dbReference type="Gene3D" id="3.40.50.300">
    <property type="entry name" value="P-loop containing nucleotide triphosphate hydrolases"/>
    <property type="match status" value="1"/>
</dbReference>
<protein>
    <submittedName>
        <fullName evidence="2">Ethanolamine utilization protein EutP</fullName>
    </submittedName>
</protein>
<dbReference type="InterPro" id="IPR012381">
    <property type="entry name" value="EutP_PduV"/>
</dbReference>
<keyword evidence="3" id="KW-1185">Reference proteome</keyword>
<name>A0ABT9XV88_9BACI</name>
<organism evidence="2 3">
    <name type="scientific">Neobacillus ginsengisoli</name>
    <dbReference type="NCBI Taxonomy" id="904295"/>
    <lineage>
        <taxon>Bacteria</taxon>
        <taxon>Bacillati</taxon>
        <taxon>Bacillota</taxon>
        <taxon>Bacilli</taxon>
        <taxon>Bacillales</taxon>
        <taxon>Bacillaceae</taxon>
        <taxon>Neobacillus</taxon>
    </lineage>
</organism>
<dbReference type="PANTHER" id="PTHR40453">
    <property type="entry name" value="PROTEIN YOEF"/>
    <property type="match status" value="1"/>
</dbReference>
<dbReference type="PANTHER" id="PTHR40453:SF1">
    <property type="entry name" value="PROTEIN YOEF"/>
    <property type="match status" value="1"/>
</dbReference>
<sequence length="172" mass="19195">MFTTSNRAMLIGSIGAGKSTLTNALLGRNVEAVKTQSLHYYDWIVDTPGEYVENPYFYKSIMATVLEVTHVLFIQDATNRKITFPPSFSSGMPKLTIGVVTKADADHADIGHAISQLKRAIVQGPIVVTSSIKNDGIEELRELVTCSTYNEMKEFLELKKNSKLFYHESLFK</sequence>
<evidence type="ECO:0000256" key="1">
    <source>
        <dbReference type="PIRNR" id="PIRNR036409"/>
    </source>
</evidence>
<proteinExistence type="inferred from homology"/>
<evidence type="ECO:0000313" key="3">
    <source>
        <dbReference type="Proteomes" id="UP001224122"/>
    </source>
</evidence>
<dbReference type="PIRSF" id="PIRSF036409">
    <property type="entry name" value="EutP_PduV"/>
    <property type="match status" value="1"/>
</dbReference>
<gene>
    <name evidence="2" type="ORF">J2S10_002674</name>
</gene>
<keyword evidence="1" id="KW-0547">Nucleotide-binding</keyword>
<comment type="caution">
    <text evidence="2">The sequence shown here is derived from an EMBL/GenBank/DDBJ whole genome shotgun (WGS) entry which is preliminary data.</text>
</comment>